<comment type="caution">
    <text evidence="2">The sequence shown here is derived from an EMBL/GenBank/DDBJ whole genome shotgun (WGS) entry which is preliminary data.</text>
</comment>
<evidence type="ECO:0000313" key="2">
    <source>
        <dbReference type="EMBL" id="EBV1816933.1"/>
    </source>
</evidence>
<feature type="region of interest" description="Disordered" evidence="1">
    <location>
        <begin position="81"/>
        <end position="102"/>
    </location>
</feature>
<organism evidence="2">
    <name type="scientific">Salmonella muenchen</name>
    <dbReference type="NCBI Taxonomy" id="596"/>
    <lineage>
        <taxon>Bacteria</taxon>
        <taxon>Pseudomonadati</taxon>
        <taxon>Pseudomonadota</taxon>
        <taxon>Gammaproteobacteria</taxon>
        <taxon>Enterobacterales</taxon>
        <taxon>Enterobacteriaceae</taxon>
        <taxon>Salmonella</taxon>
    </lineage>
</organism>
<sequence length="102" mass="11714">MFMTIAFSFVINASNFTPQREMRSTGETTNTPQRVRRKRHSPEWWFLVSRPPSGQALAPPDQPKKDATFRSGFFGLVRREPDGGRVNFWCGRRPADLSQKEG</sequence>
<reference evidence="2" key="1">
    <citation type="submission" date="2018-06" db="EMBL/GenBank/DDBJ databases">
        <authorList>
            <person name="Ashton P.M."/>
            <person name="Dallman T."/>
            <person name="Nair S."/>
            <person name="De Pinna E."/>
            <person name="Peters T."/>
            <person name="Grant K."/>
        </authorList>
    </citation>
    <scope>NUCLEOTIDE SEQUENCE</scope>
    <source>
        <strain evidence="2">394012</strain>
    </source>
</reference>
<evidence type="ECO:0000256" key="1">
    <source>
        <dbReference type="SAM" id="MobiDB-lite"/>
    </source>
</evidence>
<name>A0A5V8MCR8_SALMU</name>
<feature type="region of interest" description="Disordered" evidence="1">
    <location>
        <begin position="18"/>
        <end position="39"/>
    </location>
</feature>
<accession>A0A5V8MCR8</accession>
<proteinExistence type="predicted"/>
<gene>
    <name evidence="2" type="ORF">DNZ40_24085</name>
</gene>
<protein>
    <submittedName>
        <fullName evidence="2">Uncharacterized protein</fullName>
    </submittedName>
</protein>
<dbReference type="AlphaFoldDB" id="A0A5V8MCR8"/>
<feature type="compositionally biased region" description="Basic and acidic residues" evidence="1">
    <location>
        <begin position="93"/>
        <end position="102"/>
    </location>
</feature>
<dbReference type="EMBL" id="AAHEJC010000039">
    <property type="protein sequence ID" value="EBV1816933.1"/>
    <property type="molecule type" value="Genomic_DNA"/>
</dbReference>